<sequence length="91" mass="10011">MSVKSVKTFCQPTDYKQTCEAELSKAAGNASLPSELANVIFGVTADKIHKAISDARSRSSRTTSARWARSGTARSCWTGLGHRRREVVLRR</sequence>
<dbReference type="GO" id="GO:0004857">
    <property type="term" value="F:enzyme inhibitor activity"/>
    <property type="evidence" value="ECO:0007669"/>
    <property type="project" value="InterPro"/>
</dbReference>
<name>A0AAQ3X6S7_PASNO</name>
<gene>
    <name evidence="2" type="ORF">U9M48_034007</name>
</gene>
<dbReference type="Gene3D" id="1.20.140.40">
    <property type="entry name" value="Invertase/pectin methylesterase inhibitor family protein"/>
    <property type="match status" value="1"/>
</dbReference>
<organism evidence="2 3">
    <name type="scientific">Paspalum notatum var. saurae</name>
    <dbReference type="NCBI Taxonomy" id="547442"/>
    <lineage>
        <taxon>Eukaryota</taxon>
        <taxon>Viridiplantae</taxon>
        <taxon>Streptophyta</taxon>
        <taxon>Embryophyta</taxon>
        <taxon>Tracheophyta</taxon>
        <taxon>Spermatophyta</taxon>
        <taxon>Magnoliopsida</taxon>
        <taxon>Liliopsida</taxon>
        <taxon>Poales</taxon>
        <taxon>Poaceae</taxon>
        <taxon>PACMAD clade</taxon>
        <taxon>Panicoideae</taxon>
        <taxon>Andropogonodae</taxon>
        <taxon>Paspaleae</taxon>
        <taxon>Paspalinae</taxon>
        <taxon>Paspalum</taxon>
    </lineage>
</organism>
<dbReference type="EMBL" id="CP144751">
    <property type="protein sequence ID" value="WVZ87366.1"/>
    <property type="molecule type" value="Genomic_DNA"/>
</dbReference>
<reference evidence="2 3" key="1">
    <citation type="submission" date="2024-02" db="EMBL/GenBank/DDBJ databases">
        <title>High-quality chromosome-scale genome assembly of Pensacola bahiagrass (Paspalum notatum Flugge var. saurae).</title>
        <authorList>
            <person name="Vega J.M."/>
            <person name="Podio M."/>
            <person name="Orjuela J."/>
            <person name="Siena L.A."/>
            <person name="Pessino S.C."/>
            <person name="Combes M.C."/>
            <person name="Mariac C."/>
            <person name="Albertini E."/>
            <person name="Pupilli F."/>
            <person name="Ortiz J.P.A."/>
            <person name="Leblanc O."/>
        </authorList>
    </citation>
    <scope>NUCLEOTIDE SEQUENCE [LARGE SCALE GENOMIC DNA]</scope>
    <source>
        <strain evidence="2">R1</strain>
        <tissue evidence="2">Leaf</tissue>
    </source>
</reference>
<evidence type="ECO:0000313" key="3">
    <source>
        <dbReference type="Proteomes" id="UP001341281"/>
    </source>
</evidence>
<evidence type="ECO:0000259" key="1">
    <source>
        <dbReference type="Pfam" id="PF04043"/>
    </source>
</evidence>
<dbReference type="AlphaFoldDB" id="A0AAQ3X6S7"/>
<dbReference type="SUPFAM" id="SSF101148">
    <property type="entry name" value="Plant invertase/pectin methylesterase inhibitor"/>
    <property type="match status" value="1"/>
</dbReference>
<dbReference type="InterPro" id="IPR006501">
    <property type="entry name" value="Pectinesterase_inhib_dom"/>
</dbReference>
<evidence type="ECO:0000313" key="2">
    <source>
        <dbReference type="EMBL" id="WVZ87366.1"/>
    </source>
</evidence>
<dbReference type="Pfam" id="PF04043">
    <property type="entry name" value="PMEI"/>
    <property type="match status" value="1"/>
</dbReference>
<keyword evidence="3" id="KW-1185">Reference proteome</keyword>
<accession>A0AAQ3X6S7</accession>
<protein>
    <recommendedName>
        <fullName evidence="1">Pectinesterase inhibitor domain-containing protein</fullName>
    </recommendedName>
</protein>
<dbReference type="Proteomes" id="UP001341281">
    <property type="component" value="Chromosome 07"/>
</dbReference>
<proteinExistence type="predicted"/>
<dbReference type="InterPro" id="IPR035513">
    <property type="entry name" value="Invertase/methylesterase_inhib"/>
</dbReference>
<feature type="domain" description="Pectinesterase inhibitor" evidence="1">
    <location>
        <begin position="4"/>
        <end position="76"/>
    </location>
</feature>